<dbReference type="AlphaFoldDB" id="A0A0N4URF1"/>
<gene>
    <name evidence="2" type="ORF">DME_LOCUS4051</name>
</gene>
<keyword evidence="4" id="KW-1185">Reference proteome</keyword>
<reference evidence="2 4" key="2">
    <citation type="submission" date="2018-11" db="EMBL/GenBank/DDBJ databases">
        <authorList>
            <consortium name="Pathogen Informatics"/>
        </authorList>
    </citation>
    <scope>NUCLEOTIDE SEQUENCE [LARGE SCALE GENOMIC DNA]</scope>
</reference>
<evidence type="ECO:0000313" key="2">
    <source>
        <dbReference type="EMBL" id="VDN54078.1"/>
    </source>
</evidence>
<dbReference type="EMBL" id="UYYG01000261">
    <property type="protein sequence ID" value="VDN54078.1"/>
    <property type="molecule type" value="Genomic_DNA"/>
</dbReference>
<feature type="signal peptide" evidence="1">
    <location>
        <begin position="1"/>
        <end position="16"/>
    </location>
</feature>
<evidence type="ECO:0000313" key="5">
    <source>
        <dbReference type="WBParaSite" id="DME_0001063001-mRNA-1"/>
    </source>
</evidence>
<dbReference type="WBParaSite" id="DME_0001063001-mRNA-1">
    <property type="protein sequence ID" value="DME_0001063001-mRNA-1"/>
    <property type="gene ID" value="DME_0001063001"/>
</dbReference>
<organism evidence="3 5">
    <name type="scientific">Dracunculus medinensis</name>
    <name type="common">Guinea worm</name>
    <dbReference type="NCBI Taxonomy" id="318479"/>
    <lineage>
        <taxon>Eukaryota</taxon>
        <taxon>Metazoa</taxon>
        <taxon>Ecdysozoa</taxon>
        <taxon>Nematoda</taxon>
        <taxon>Chromadorea</taxon>
        <taxon>Rhabditida</taxon>
        <taxon>Spirurina</taxon>
        <taxon>Dracunculoidea</taxon>
        <taxon>Dracunculidae</taxon>
        <taxon>Dracunculus</taxon>
    </lineage>
</organism>
<keyword evidence="1" id="KW-0732">Signal</keyword>
<evidence type="ECO:0000256" key="1">
    <source>
        <dbReference type="SAM" id="SignalP"/>
    </source>
</evidence>
<feature type="chain" id="PRO_5041042894" evidence="1">
    <location>
        <begin position="17"/>
        <end position="66"/>
    </location>
</feature>
<name>A0A0N4URF1_DRAME</name>
<accession>A0A0N4URF1</accession>
<evidence type="ECO:0000313" key="3">
    <source>
        <dbReference type="Proteomes" id="UP000038040"/>
    </source>
</evidence>
<dbReference type="Proteomes" id="UP000274756">
    <property type="component" value="Unassembled WGS sequence"/>
</dbReference>
<sequence length="66" mass="7250">MFAVVLPFFLLPLAFAGNADIEECVKFVGNDPKRRPTVDSCPEDPVCSSIFVFNPDGDIANNLNVY</sequence>
<dbReference type="Proteomes" id="UP000038040">
    <property type="component" value="Unplaced"/>
</dbReference>
<protein>
    <submittedName>
        <fullName evidence="5">Secreted protein</fullName>
    </submittedName>
</protein>
<proteinExistence type="predicted"/>
<reference evidence="5" key="1">
    <citation type="submission" date="2017-02" db="UniProtKB">
        <authorList>
            <consortium name="WormBaseParasite"/>
        </authorList>
    </citation>
    <scope>IDENTIFICATION</scope>
</reference>
<evidence type="ECO:0000313" key="4">
    <source>
        <dbReference type="Proteomes" id="UP000274756"/>
    </source>
</evidence>